<dbReference type="PRINTS" id="PR00461">
    <property type="entry name" value="PLPEROXIDASE"/>
</dbReference>
<dbReference type="Gene3D" id="1.10.520.10">
    <property type="match status" value="1"/>
</dbReference>
<dbReference type="InterPro" id="IPR002016">
    <property type="entry name" value="Haem_peroxidase"/>
</dbReference>
<keyword evidence="5 11" id="KW-0479">Metal-binding</keyword>
<feature type="signal peptide" evidence="14">
    <location>
        <begin position="1"/>
        <end position="26"/>
    </location>
</feature>
<dbReference type="GO" id="GO:0046872">
    <property type="term" value="F:metal ion binding"/>
    <property type="evidence" value="ECO:0007669"/>
    <property type="project" value="UniProtKB-UniRule"/>
</dbReference>
<evidence type="ECO:0000313" key="16">
    <source>
        <dbReference type="EMBL" id="GAQ82752.1"/>
    </source>
</evidence>
<comment type="subcellular location">
    <subcellularLocation>
        <location evidence="14">Secreted</location>
    </subcellularLocation>
</comment>
<dbReference type="PRINTS" id="PR00458">
    <property type="entry name" value="PEROXIDASE"/>
</dbReference>
<feature type="binding site" evidence="11">
    <location>
        <position position="74"/>
    </location>
    <ligand>
        <name>Ca(2+)</name>
        <dbReference type="ChEBI" id="CHEBI:29108"/>
        <label>1</label>
    </ligand>
</feature>
<dbReference type="FunFam" id="1.10.420.10:FF:000001">
    <property type="entry name" value="Peroxidase"/>
    <property type="match status" value="1"/>
</dbReference>
<sequence>MAPPTFSWHILLTLLAVSWLNQTVIAISIVSPLNVTYYATSCPQVHEVVRERLAVAFKEDRTVAGSVARLLFHDCFVEGCDASVLLNSTASISGEKDAFQSMTLAGFDVIDDIKAHIETVCPSTVSCADIVALASTESIFQSGGPNISMPLGRVDGRVSSKAAALAAMPNVTMNVTVLNASFAAVGLTLGDMVILSGAHTFGKAHCSNVVDRLLPVDPTLDPALAQNLTQQCNPRVNDPTITVPLDVATNATFDNQYYKNLLQGRGVLASDEVLAHDNRTVKLVQRMATNERAFFKNFSHAWVRMSMIGVKTGQEGEIRRNCGVVNRR</sequence>
<evidence type="ECO:0000256" key="13">
    <source>
        <dbReference type="PIRSR" id="PIRSR600823-5"/>
    </source>
</evidence>
<keyword evidence="6 14" id="KW-0560">Oxidoreductase</keyword>
<dbReference type="GO" id="GO:0006979">
    <property type="term" value="P:response to oxidative stress"/>
    <property type="evidence" value="ECO:0007669"/>
    <property type="project" value="UniProtKB-UniRule"/>
</dbReference>
<organism evidence="16 17">
    <name type="scientific">Klebsormidium nitens</name>
    <name type="common">Green alga</name>
    <name type="synonym">Ulothrix nitens</name>
    <dbReference type="NCBI Taxonomy" id="105231"/>
    <lineage>
        <taxon>Eukaryota</taxon>
        <taxon>Viridiplantae</taxon>
        <taxon>Streptophyta</taxon>
        <taxon>Klebsormidiophyceae</taxon>
        <taxon>Klebsormidiales</taxon>
        <taxon>Klebsormidiaceae</taxon>
        <taxon>Klebsormidium</taxon>
    </lineage>
</organism>
<keyword evidence="17" id="KW-1185">Reference proteome</keyword>
<dbReference type="OrthoDB" id="2113341at2759"/>
<dbReference type="CDD" id="cd00693">
    <property type="entry name" value="secretory_peroxidase"/>
    <property type="match status" value="1"/>
</dbReference>
<comment type="similarity">
    <text evidence="2">Belongs to the peroxidase family. Ascorbate peroxidase subfamily.</text>
</comment>
<evidence type="ECO:0000256" key="5">
    <source>
        <dbReference type="ARBA" id="ARBA00022723"/>
    </source>
</evidence>
<evidence type="ECO:0000256" key="10">
    <source>
        <dbReference type="PIRSR" id="PIRSR600823-2"/>
    </source>
</evidence>
<dbReference type="Proteomes" id="UP000054558">
    <property type="component" value="Unassembled WGS sequence"/>
</dbReference>
<evidence type="ECO:0000256" key="8">
    <source>
        <dbReference type="ARBA" id="ARBA00023157"/>
    </source>
</evidence>
<dbReference type="GO" id="GO:0005576">
    <property type="term" value="C:extracellular region"/>
    <property type="evidence" value="ECO:0007669"/>
    <property type="project" value="UniProtKB-SubCell"/>
</dbReference>
<dbReference type="EMBL" id="DF237071">
    <property type="protein sequence ID" value="GAQ82752.1"/>
    <property type="molecule type" value="Genomic_DNA"/>
</dbReference>
<dbReference type="Gene3D" id="1.10.420.10">
    <property type="entry name" value="Peroxidase, domain 2"/>
    <property type="match status" value="1"/>
</dbReference>
<dbReference type="EC" id="1.11.1.7" evidence="14"/>
<dbReference type="InterPro" id="IPR000823">
    <property type="entry name" value="Peroxidase_pln"/>
</dbReference>
<feature type="disulfide bond" evidence="13">
    <location>
        <begin position="206"/>
        <end position="232"/>
    </location>
</feature>
<feature type="domain" description="Plant heme peroxidase family profile" evidence="15">
    <location>
        <begin position="32"/>
        <end position="326"/>
    </location>
</feature>
<dbReference type="GO" id="GO:0140825">
    <property type="term" value="F:lactoperoxidase activity"/>
    <property type="evidence" value="ECO:0007669"/>
    <property type="project" value="UniProtKB-EC"/>
</dbReference>
<dbReference type="SUPFAM" id="SSF48113">
    <property type="entry name" value="Heme-dependent peroxidases"/>
    <property type="match status" value="1"/>
</dbReference>
<dbReference type="InterPro" id="IPR033905">
    <property type="entry name" value="Secretory_peroxidase"/>
</dbReference>
<evidence type="ECO:0000259" key="15">
    <source>
        <dbReference type="PROSITE" id="PS50873"/>
    </source>
</evidence>
<feature type="binding site" evidence="11">
    <location>
        <position position="79"/>
    </location>
    <ligand>
        <name>Ca(2+)</name>
        <dbReference type="ChEBI" id="CHEBI:29108"/>
        <label>1</label>
    </ligand>
</feature>
<keyword evidence="11 14" id="KW-0106">Calcium</keyword>
<keyword evidence="14" id="KW-0964">Secreted</keyword>
<comment type="similarity">
    <text evidence="14">Belongs to the peroxidase family. Classical plant (class III) peroxidase subfamily.</text>
</comment>
<keyword evidence="14" id="KW-0376">Hydrogen peroxide</keyword>
<dbReference type="InterPro" id="IPR010255">
    <property type="entry name" value="Haem_peroxidase_sf"/>
</dbReference>
<evidence type="ECO:0000256" key="12">
    <source>
        <dbReference type="PIRSR" id="PIRSR600823-4"/>
    </source>
</evidence>
<evidence type="ECO:0000256" key="4">
    <source>
        <dbReference type="ARBA" id="ARBA00022617"/>
    </source>
</evidence>
<dbReference type="PROSITE" id="PS50873">
    <property type="entry name" value="PEROXIDASE_4"/>
    <property type="match status" value="1"/>
</dbReference>
<feature type="site" description="Transition state stabilizer" evidence="12">
    <location>
        <position position="69"/>
    </location>
</feature>
<reference evidence="16 17" key="1">
    <citation type="journal article" date="2014" name="Nat. Commun.">
        <title>Klebsormidium flaccidum genome reveals primary factors for plant terrestrial adaptation.</title>
        <authorList>
            <person name="Hori K."/>
            <person name="Maruyama F."/>
            <person name="Fujisawa T."/>
            <person name="Togashi T."/>
            <person name="Yamamoto N."/>
            <person name="Seo M."/>
            <person name="Sato S."/>
            <person name="Yamada T."/>
            <person name="Mori H."/>
            <person name="Tajima N."/>
            <person name="Moriyama T."/>
            <person name="Ikeuchi M."/>
            <person name="Watanabe M."/>
            <person name="Wada H."/>
            <person name="Kobayashi K."/>
            <person name="Saito M."/>
            <person name="Masuda T."/>
            <person name="Sasaki-Sekimoto Y."/>
            <person name="Mashiguchi K."/>
            <person name="Awai K."/>
            <person name="Shimojima M."/>
            <person name="Masuda S."/>
            <person name="Iwai M."/>
            <person name="Nobusawa T."/>
            <person name="Narise T."/>
            <person name="Kondo S."/>
            <person name="Saito H."/>
            <person name="Sato R."/>
            <person name="Murakawa M."/>
            <person name="Ihara Y."/>
            <person name="Oshima-Yamada Y."/>
            <person name="Ohtaka K."/>
            <person name="Satoh M."/>
            <person name="Sonobe K."/>
            <person name="Ishii M."/>
            <person name="Ohtani R."/>
            <person name="Kanamori-Sato M."/>
            <person name="Honoki R."/>
            <person name="Miyazaki D."/>
            <person name="Mochizuki H."/>
            <person name="Umetsu J."/>
            <person name="Higashi K."/>
            <person name="Shibata D."/>
            <person name="Kamiya Y."/>
            <person name="Sato N."/>
            <person name="Nakamura Y."/>
            <person name="Tabata S."/>
            <person name="Ida S."/>
            <person name="Kurokawa K."/>
            <person name="Ohta H."/>
        </authorList>
    </citation>
    <scope>NUCLEOTIDE SEQUENCE [LARGE SCALE GENOMIC DNA]</scope>
    <source>
        <strain evidence="16 17">NIES-2285</strain>
    </source>
</reference>
<feature type="disulfide bond" evidence="13">
    <location>
        <begin position="127"/>
        <end position="322"/>
    </location>
</feature>
<keyword evidence="3 14" id="KW-0575">Peroxidase</keyword>
<accession>A0A1Y1HYD6</accession>
<feature type="binding site" evidence="10">
    <location>
        <position position="169"/>
    </location>
    <ligand>
        <name>substrate</name>
    </ligand>
</feature>
<protein>
    <recommendedName>
        <fullName evidence="14">Peroxidase</fullName>
        <ecNumber evidence="14">1.11.1.7</ecNumber>
    </recommendedName>
</protein>
<comment type="function">
    <text evidence="14">Removal of H(2)O(2), oxidation of toxic reductants, biosynthesis and degradation of lignin, suberization, auxin catabolism, response to environmental stresses such as wounding, pathogen attack and oxidative stress.</text>
</comment>
<dbReference type="PROSITE" id="PS00436">
    <property type="entry name" value="PEROXIDASE_2"/>
    <property type="match status" value="1"/>
</dbReference>
<evidence type="ECO:0000256" key="6">
    <source>
        <dbReference type="ARBA" id="ARBA00023002"/>
    </source>
</evidence>
<evidence type="ECO:0000256" key="9">
    <source>
        <dbReference type="PIRSR" id="PIRSR600823-1"/>
    </source>
</evidence>
<feature type="binding site" evidence="11">
    <location>
        <position position="83"/>
    </location>
    <ligand>
        <name>Ca(2+)</name>
        <dbReference type="ChEBI" id="CHEBI:29108"/>
        <label>1</label>
    </ligand>
</feature>
<keyword evidence="4 14" id="KW-0349">Heme</keyword>
<dbReference type="PROSITE" id="PS00435">
    <property type="entry name" value="PEROXIDASE_1"/>
    <property type="match status" value="1"/>
</dbReference>
<comment type="cofactor">
    <cofactor evidence="11 14">
        <name>Ca(2+)</name>
        <dbReference type="ChEBI" id="CHEBI:29108"/>
    </cofactor>
    <text evidence="11 14">Binds 2 calcium ions per subunit.</text>
</comment>
<feature type="active site" description="Proton acceptor" evidence="9">
    <location>
        <position position="73"/>
    </location>
</feature>
<evidence type="ECO:0000256" key="3">
    <source>
        <dbReference type="ARBA" id="ARBA00022559"/>
    </source>
</evidence>
<comment type="cofactor">
    <cofactor evidence="11 14">
        <name>heme b</name>
        <dbReference type="ChEBI" id="CHEBI:60344"/>
    </cofactor>
    <text evidence="11 14">Binds 1 heme b (iron(II)-protoporphyrin IX) group per subunit.</text>
</comment>
<feature type="binding site" evidence="11">
    <location>
        <position position="254"/>
    </location>
    <ligand>
        <name>Ca(2+)</name>
        <dbReference type="ChEBI" id="CHEBI:29108"/>
        <label>2</label>
    </ligand>
</feature>
<dbReference type="GO" id="GO:0020037">
    <property type="term" value="F:heme binding"/>
    <property type="evidence" value="ECO:0007669"/>
    <property type="project" value="UniProtKB-UniRule"/>
</dbReference>
<dbReference type="Pfam" id="PF00141">
    <property type="entry name" value="peroxidase"/>
    <property type="match status" value="1"/>
</dbReference>
<dbReference type="InterPro" id="IPR019793">
    <property type="entry name" value="Peroxidases_heam-ligand_BS"/>
</dbReference>
<dbReference type="PANTHER" id="PTHR31517">
    <property type="match status" value="1"/>
</dbReference>
<evidence type="ECO:0000256" key="7">
    <source>
        <dbReference type="ARBA" id="ARBA00023004"/>
    </source>
</evidence>
<dbReference type="InterPro" id="IPR019794">
    <property type="entry name" value="Peroxidases_AS"/>
</dbReference>
<dbReference type="STRING" id="105231.A0A1Y1HYD6"/>
<evidence type="ECO:0000256" key="1">
    <source>
        <dbReference type="ARBA" id="ARBA00000189"/>
    </source>
</evidence>
<feature type="disulfide bond" evidence="13">
    <location>
        <begin position="75"/>
        <end position="80"/>
    </location>
</feature>
<keyword evidence="14" id="KW-0732">Signal</keyword>
<comment type="catalytic activity">
    <reaction evidence="1 14">
        <text>2 a phenolic donor + H2O2 = 2 a phenolic radical donor + 2 H2O</text>
        <dbReference type="Rhea" id="RHEA:56136"/>
        <dbReference type="ChEBI" id="CHEBI:15377"/>
        <dbReference type="ChEBI" id="CHEBI:16240"/>
        <dbReference type="ChEBI" id="CHEBI:139520"/>
        <dbReference type="ChEBI" id="CHEBI:139521"/>
        <dbReference type="EC" id="1.11.1.7"/>
    </reaction>
</comment>
<feature type="binding site" evidence="11">
    <location>
        <position position="200"/>
    </location>
    <ligand>
        <name>Ca(2+)</name>
        <dbReference type="ChEBI" id="CHEBI:29108"/>
        <label>2</label>
    </ligand>
</feature>
<evidence type="ECO:0000313" key="17">
    <source>
        <dbReference type="Proteomes" id="UP000054558"/>
    </source>
</evidence>
<dbReference type="FunFam" id="1.10.520.10:FF:000009">
    <property type="entry name" value="Peroxidase"/>
    <property type="match status" value="1"/>
</dbReference>
<evidence type="ECO:0000256" key="11">
    <source>
        <dbReference type="PIRSR" id="PIRSR600823-3"/>
    </source>
</evidence>
<evidence type="ECO:0000256" key="2">
    <source>
        <dbReference type="ARBA" id="ARBA00006873"/>
    </source>
</evidence>
<feature type="binding site" evidence="11">
    <location>
        <position position="249"/>
    </location>
    <ligand>
        <name>Ca(2+)</name>
        <dbReference type="ChEBI" id="CHEBI:29108"/>
        <label>2</label>
    </ligand>
</feature>
<feature type="binding site" evidence="11">
    <location>
        <position position="81"/>
    </location>
    <ligand>
        <name>Ca(2+)</name>
        <dbReference type="ChEBI" id="CHEBI:29108"/>
        <label>1</label>
    </ligand>
</feature>
<dbReference type="GO" id="GO:0042744">
    <property type="term" value="P:hydrogen peroxide catabolic process"/>
    <property type="evidence" value="ECO:0007669"/>
    <property type="project" value="UniProtKB-KW"/>
</dbReference>
<keyword evidence="7 11" id="KW-0408">Iron</keyword>
<evidence type="ECO:0000256" key="14">
    <source>
        <dbReference type="RuleBase" id="RU362060"/>
    </source>
</evidence>
<keyword evidence="8 13" id="KW-1015">Disulfide bond</keyword>
<dbReference type="AlphaFoldDB" id="A0A1Y1HYD6"/>
<feature type="chain" id="PRO_5011827892" description="Peroxidase" evidence="14">
    <location>
        <begin position="27"/>
        <end position="328"/>
    </location>
</feature>
<feature type="binding site" evidence="11">
    <location>
        <position position="77"/>
    </location>
    <ligand>
        <name>Ca(2+)</name>
        <dbReference type="ChEBI" id="CHEBI:29108"/>
        <label>1</label>
    </ligand>
</feature>
<feature type="binding site" evidence="11">
    <location>
        <position position="95"/>
    </location>
    <ligand>
        <name>Ca(2+)</name>
        <dbReference type="ChEBI" id="CHEBI:29108"/>
        <label>1</label>
    </ligand>
</feature>
<feature type="disulfide bond" evidence="13">
    <location>
        <begin position="42"/>
        <end position="121"/>
    </location>
</feature>
<feature type="binding site" evidence="11">
    <location>
        <position position="246"/>
    </location>
    <ligand>
        <name>Ca(2+)</name>
        <dbReference type="ChEBI" id="CHEBI:29108"/>
        <label>2</label>
    </ligand>
</feature>
<feature type="binding site" description="axial binding residue" evidence="11">
    <location>
        <position position="199"/>
    </location>
    <ligand>
        <name>heme b</name>
        <dbReference type="ChEBI" id="CHEBI:60344"/>
    </ligand>
    <ligandPart>
        <name>Fe</name>
        <dbReference type="ChEBI" id="CHEBI:18248"/>
    </ligandPart>
</feature>
<name>A0A1Y1HYD6_KLENI</name>
<dbReference type="PANTHER" id="PTHR31517:SF48">
    <property type="entry name" value="PEROXIDASE 16-RELATED"/>
    <property type="match status" value="1"/>
</dbReference>
<gene>
    <name evidence="16" type="ORF">KFL_001220210</name>
</gene>
<proteinExistence type="inferred from homology"/>